<reference evidence="1 2" key="1">
    <citation type="submission" date="2013-11" db="EMBL/GenBank/DDBJ databases">
        <title>Draft genome of the bovine lungworm Dictyocaulus viviparus.</title>
        <authorList>
            <person name="Mitreva M."/>
        </authorList>
    </citation>
    <scope>NUCLEOTIDE SEQUENCE [LARGE SCALE GENOMIC DNA]</scope>
    <source>
        <strain evidence="1 2">HannoverDv2000</strain>
    </source>
</reference>
<accession>A0A0D8XJ23</accession>
<protein>
    <submittedName>
        <fullName evidence="1">Uncharacterized protein</fullName>
    </submittedName>
</protein>
<dbReference type="AlphaFoldDB" id="A0A0D8XJ23"/>
<reference evidence="2" key="2">
    <citation type="journal article" date="2016" name="Sci. Rep.">
        <title>Dictyocaulus viviparus genome, variome and transcriptome elucidate lungworm biology and support future intervention.</title>
        <authorList>
            <person name="McNulty S.N."/>
            <person name="Strube C."/>
            <person name="Rosa B.A."/>
            <person name="Martin J.C."/>
            <person name="Tyagi R."/>
            <person name="Choi Y.J."/>
            <person name="Wang Q."/>
            <person name="Hallsworth Pepin K."/>
            <person name="Zhang X."/>
            <person name="Ozersky P."/>
            <person name="Wilson R.K."/>
            <person name="Sternberg P.W."/>
            <person name="Gasser R.B."/>
            <person name="Mitreva M."/>
        </authorList>
    </citation>
    <scope>NUCLEOTIDE SEQUENCE [LARGE SCALE GENOMIC DNA]</scope>
    <source>
        <strain evidence="2">HannoverDv2000</strain>
    </source>
</reference>
<evidence type="ECO:0000313" key="1">
    <source>
        <dbReference type="EMBL" id="KJH43789.1"/>
    </source>
</evidence>
<sequence length="59" mass="6851">MNFLLDRSKSLKKRFFFIGQDKLLDLCVSVDVDDFMSSSKRRRSSTYNKKLLVSAGKTE</sequence>
<dbReference type="Proteomes" id="UP000053766">
    <property type="component" value="Unassembled WGS sequence"/>
</dbReference>
<evidence type="ECO:0000313" key="2">
    <source>
        <dbReference type="Proteomes" id="UP000053766"/>
    </source>
</evidence>
<proteinExistence type="predicted"/>
<organism evidence="1 2">
    <name type="scientific">Dictyocaulus viviparus</name>
    <name type="common">Bovine lungworm</name>
    <dbReference type="NCBI Taxonomy" id="29172"/>
    <lineage>
        <taxon>Eukaryota</taxon>
        <taxon>Metazoa</taxon>
        <taxon>Ecdysozoa</taxon>
        <taxon>Nematoda</taxon>
        <taxon>Chromadorea</taxon>
        <taxon>Rhabditida</taxon>
        <taxon>Rhabditina</taxon>
        <taxon>Rhabditomorpha</taxon>
        <taxon>Strongyloidea</taxon>
        <taxon>Metastrongylidae</taxon>
        <taxon>Dictyocaulus</taxon>
    </lineage>
</organism>
<dbReference type="EMBL" id="KN716526">
    <property type="protein sequence ID" value="KJH43789.1"/>
    <property type="molecule type" value="Genomic_DNA"/>
</dbReference>
<name>A0A0D8XJ23_DICVI</name>
<gene>
    <name evidence="1" type="ORF">DICVIV_10191</name>
</gene>
<keyword evidence="2" id="KW-1185">Reference proteome</keyword>